<evidence type="ECO:0000256" key="4">
    <source>
        <dbReference type="SAM" id="MobiDB-lite"/>
    </source>
</evidence>
<dbReference type="SMART" id="SM01196">
    <property type="entry name" value="FERM_C"/>
    <property type="match status" value="1"/>
</dbReference>
<dbReference type="SUPFAM" id="SSF47031">
    <property type="entry name" value="Second domain of FERM"/>
    <property type="match status" value="1"/>
</dbReference>
<dbReference type="InterPro" id="IPR018980">
    <property type="entry name" value="FERM_PH-like_C"/>
</dbReference>
<accession>A0A1D1UYR9</accession>
<dbReference type="InterPro" id="IPR018979">
    <property type="entry name" value="FERM_N"/>
</dbReference>
<keyword evidence="7" id="KW-1185">Reference proteome</keyword>
<dbReference type="EMBL" id="BDGG01000002">
    <property type="protein sequence ID" value="GAU93565.1"/>
    <property type="molecule type" value="Genomic_DNA"/>
</dbReference>
<evidence type="ECO:0000256" key="2">
    <source>
        <dbReference type="ARBA" id="ARBA00022490"/>
    </source>
</evidence>
<dbReference type="OrthoDB" id="10063592at2759"/>
<dbReference type="InterPro" id="IPR019748">
    <property type="entry name" value="FERM_central"/>
</dbReference>
<dbReference type="Gene3D" id="3.10.20.90">
    <property type="entry name" value="Phosphatidylinositol 3-kinase Catalytic Subunit, Chain A, domain 1"/>
    <property type="match status" value="1"/>
</dbReference>
<feature type="region of interest" description="Disordered" evidence="4">
    <location>
        <begin position="725"/>
        <end position="810"/>
    </location>
</feature>
<evidence type="ECO:0000256" key="3">
    <source>
        <dbReference type="ARBA" id="ARBA00023054"/>
    </source>
</evidence>
<dbReference type="InterPro" id="IPR019749">
    <property type="entry name" value="Band_41_domain"/>
</dbReference>
<feature type="compositionally biased region" description="Polar residues" evidence="4">
    <location>
        <begin position="800"/>
        <end position="810"/>
    </location>
</feature>
<dbReference type="InterPro" id="IPR021774">
    <property type="entry name" value="CUPID"/>
</dbReference>
<keyword evidence="3" id="KW-0175">Coiled coil</keyword>
<feature type="compositionally biased region" description="Low complexity" evidence="4">
    <location>
        <begin position="761"/>
        <end position="771"/>
    </location>
</feature>
<dbReference type="FunFam" id="3.10.20.90:FF:000019">
    <property type="entry name" value="FERM domain containing 4A"/>
    <property type="match status" value="1"/>
</dbReference>
<dbReference type="Proteomes" id="UP000186922">
    <property type="component" value="Unassembled WGS sequence"/>
</dbReference>
<evidence type="ECO:0000313" key="6">
    <source>
        <dbReference type="EMBL" id="GAU93565.1"/>
    </source>
</evidence>
<dbReference type="CDD" id="cd14473">
    <property type="entry name" value="FERM_B-lobe"/>
    <property type="match status" value="1"/>
</dbReference>
<dbReference type="InterPro" id="IPR029071">
    <property type="entry name" value="Ubiquitin-like_domsf"/>
</dbReference>
<protein>
    <recommendedName>
        <fullName evidence="5">FERM domain-containing protein</fullName>
    </recommendedName>
</protein>
<dbReference type="SUPFAM" id="SSF54236">
    <property type="entry name" value="Ubiquitin-like"/>
    <property type="match status" value="1"/>
</dbReference>
<dbReference type="STRING" id="947166.A0A1D1UYR9"/>
<dbReference type="Gene3D" id="2.30.29.30">
    <property type="entry name" value="Pleckstrin-homology domain (PH domain)/Phosphotyrosine-binding domain (PTB)"/>
    <property type="match status" value="1"/>
</dbReference>
<comment type="caution">
    <text evidence="6">The sequence shown here is derived from an EMBL/GenBank/DDBJ whole genome shotgun (WGS) entry which is preliminary data.</text>
</comment>
<feature type="region of interest" description="Disordered" evidence="4">
    <location>
        <begin position="587"/>
        <end position="618"/>
    </location>
</feature>
<dbReference type="GO" id="GO:0005923">
    <property type="term" value="C:bicellular tight junction"/>
    <property type="evidence" value="ECO:0007669"/>
    <property type="project" value="TreeGrafter"/>
</dbReference>
<dbReference type="PRINTS" id="PR00935">
    <property type="entry name" value="BAND41"/>
</dbReference>
<dbReference type="InterPro" id="IPR019747">
    <property type="entry name" value="FERM_CS"/>
</dbReference>
<dbReference type="SUPFAM" id="SSF50729">
    <property type="entry name" value="PH domain-like"/>
    <property type="match status" value="1"/>
</dbReference>
<dbReference type="PANTHER" id="PTHR46079:SF2">
    <property type="entry name" value="FERM DOMAIN-CONTAINING PROTEIN"/>
    <property type="match status" value="1"/>
</dbReference>
<dbReference type="InterPro" id="IPR011993">
    <property type="entry name" value="PH-like_dom_sf"/>
</dbReference>
<dbReference type="SMART" id="SM00295">
    <property type="entry name" value="B41"/>
    <property type="match status" value="1"/>
</dbReference>
<dbReference type="Gene3D" id="1.20.80.10">
    <property type="match status" value="1"/>
</dbReference>
<dbReference type="CDD" id="cd17103">
    <property type="entry name" value="FERM_F1_FRMD4"/>
    <property type="match status" value="1"/>
</dbReference>
<dbReference type="Pfam" id="PF00373">
    <property type="entry name" value="FERM_M"/>
    <property type="match status" value="1"/>
</dbReference>
<sequence>MAEGRNCKIHLLDLRKIEIFIQPRLLTCELVDVVSSHHSLKEKEYFGIAVLDEIGNFNWLQLDRKVLDHECITASKKFKVINLYFMVKFFVESIIHLKDPVTVELFFLHVKALVGRGVIQVEQETAFELSSYVLQASYGDFVDLDTTNDLLKKQAILPQKIYDEASSPAYCTERVAALYSALKGLSRGNAIVNYMTLVESLSTYGVHYYNVADKAGTACVLGISLRGIAQFRIDDRRIPDRIFLWKDLGNLNYRDRKFTAEVLEARRVVHAMSNINLYEDADEETSGHSDDLSTAIADPTTQVSVSRRTFAAGQSCTHAWFTSTTALAKAIWTMAVNQHQYYIERKKAHTESAVMEQRSPADIASDLNNSELLPTKSDISRTRSGSVCSSYSYRVVRDGSLTSGFASDDSISQMSEVEKKEMYHTAKSRREELQESLKLKLAKLKQLCLQEAQITGELPVEIDLALQPGEARPQVRRRVGTSFELSSRKMESANLTQEDKDLAELELHYELQANITKAAEKLWIDASKTIRKKRKDDYRKELAKLKDIDKQLKGMRVALDRDLPSGDSREFQISHSSSFSSGLGDSSSLQSFHLKPPQSPVASLRSSESRSSVSMTEVPPVTLRAQNNNTKPVIAGYIPNAIYRNTYRQDQYPTLSPLCLTSTGDDSLHAETTISPSISSPVLSPSVPRPPVVMHHKIVVEDPFPREMTPERVSYPVSPYVAKPSLRSSSCDRSVKPHSYRKFPAISPDVRSSPVKQVQQTPTRSRSPRSPSAHETQTSAPFNQVRSPPILPNRLPVASQLPNSPSPVWNTAELTKPYELADYYKYSSRARRQHNKNNTMQTEAAEKIVTAYPSSPAQTSAFRQAVRPTGAGSPSDSSSSRSDRTVSPKFHTVSSQAFSQPRPLQCLPALPRPNREAQIAWIDEAMPKTPTIV</sequence>
<dbReference type="InterPro" id="IPR047176">
    <property type="entry name" value="FRMD4A/B"/>
</dbReference>
<dbReference type="GO" id="GO:0005912">
    <property type="term" value="C:adherens junction"/>
    <property type="evidence" value="ECO:0007669"/>
    <property type="project" value="TreeGrafter"/>
</dbReference>
<dbReference type="PROSITE" id="PS50057">
    <property type="entry name" value="FERM_3"/>
    <property type="match status" value="1"/>
</dbReference>
<feature type="domain" description="FERM" evidence="5">
    <location>
        <begin position="5"/>
        <end position="346"/>
    </location>
</feature>
<name>A0A1D1UYR9_RAMVA</name>
<dbReference type="Pfam" id="PF09379">
    <property type="entry name" value="FERM_N"/>
    <property type="match status" value="1"/>
</dbReference>
<feature type="region of interest" description="Disordered" evidence="4">
    <location>
        <begin position="857"/>
        <end position="908"/>
    </location>
</feature>
<evidence type="ECO:0000256" key="1">
    <source>
        <dbReference type="ARBA" id="ARBA00004496"/>
    </source>
</evidence>
<keyword evidence="2" id="KW-0963">Cytoplasm</keyword>
<gene>
    <name evidence="6" type="primary">RvY_05490-1</name>
    <name evidence="6" type="synonym">RvY_05490.1</name>
    <name evidence="6" type="ORF">RvY_05490</name>
</gene>
<dbReference type="PROSITE" id="PS00661">
    <property type="entry name" value="FERM_2"/>
    <property type="match status" value="1"/>
</dbReference>
<reference evidence="6 7" key="1">
    <citation type="journal article" date="2016" name="Nat. Commun.">
        <title>Extremotolerant tardigrade genome and improved radiotolerance of human cultured cells by tardigrade-unique protein.</title>
        <authorList>
            <person name="Hashimoto T."/>
            <person name="Horikawa D.D."/>
            <person name="Saito Y."/>
            <person name="Kuwahara H."/>
            <person name="Kozuka-Hata H."/>
            <person name="Shin-I T."/>
            <person name="Minakuchi Y."/>
            <person name="Ohishi K."/>
            <person name="Motoyama A."/>
            <person name="Aizu T."/>
            <person name="Enomoto A."/>
            <person name="Kondo K."/>
            <person name="Tanaka S."/>
            <person name="Hara Y."/>
            <person name="Koshikawa S."/>
            <person name="Sagara H."/>
            <person name="Miura T."/>
            <person name="Yokobori S."/>
            <person name="Miyagawa K."/>
            <person name="Suzuki Y."/>
            <person name="Kubo T."/>
            <person name="Oyama M."/>
            <person name="Kohara Y."/>
            <person name="Fujiyama A."/>
            <person name="Arakawa K."/>
            <person name="Katayama T."/>
            <person name="Toyoda A."/>
            <person name="Kunieda T."/>
        </authorList>
    </citation>
    <scope>NUCLEOTIDE SEQUENCE [LARGE SCALE GENOMIC DNA]</scope>
    <source>
        <strain evidence="6 7">YOKOZUNA-1</strain>
    </source>
</reference>
<dbReference type="InterPro" id="IPR000299">
    <property type="entry name" value="FERM_domain"/>
</dbReference>
<dbReference type="InterPro" id="IPR014352">
    <property type="entry name" value="FERM/acyl-CoA-bd_prot_sf"/>
</dbReference>
<dbReference type="PANTHER" id="PTHR46079">
    <property type="entry name" value="FERM DOMAIN-CONTAINING PROTEIN 4"/>
    <property type="match status" value="1"/>
</dbReference>
<dbReference type="AlphaFoldDB" id="A0A1D1UYR9"/>
<proteinExistence type="predicted"/>
<dbReference type="GO" id="GO:0090162">
    <property type="term" value="P:establishment of epithelial cell polarity"/>
    <property type="evidence" value="ECO:0007669"/>
    <property type="project" value="InterPro"/>
</dbReference>
<feature type="compositionally biased region" description="Polar residues" evidence="4">
    <location>
        <begin position="773"/>
        <end position="786"/>
    </location>
</feature>
<dbReference type="GO" id="GO:0005737">
    <property type="term" value="C:cytoplasm"/>
    <property type="evidence" value="ECO:0007669"/>
    <property type="project" value="UniProtKB-SubCell"/>
</dbReference>
<dbReference type="InterPro" id="IPR035963">
    <property type="entry name" value="FERM_2"/>
</dbReference>
<dbReference type="Pfam" id="PF09380">
    <property type="entry name" value="FERM_C"/>
    <property type="match status" value="1"/>
</dbReference>
<feature type="compositionally biased region" description="Low complexity" evidence="4">
    <location>
        <begin position="600"/>
        <end position="614"/>
    </location>
</feature>
<evidence type="ECO:0000259" key="5">
    <source>
        <dbReference type="PROSITE" id="PS50057"/>
    </source>
</evidence>
<dbReference type="Pfam" id="PF11819">
    <property type="entry name" value="CUPID"/>
    <property type="match status" value="1"/>
</dbReference>
<organism evidence="6 7">
    <name type="scientific">Ramazzottius varieornatus</name>
    <name type="common">Water bear</name>
    <name type="synonym">Tardigrade</name>
    <dbReference type="NCBI Taxonomy" id="947166"/>
    <lineage>
        <taxon>Eukaryota</taxon>
        <taxon>Metazoa</taxon>
        <taxon>Ecdysozoa</taxon>
        <taxon>Tardigrada</taxon>
        <taxon>Eutardigrada</taxon>
        <taxon>Parachela</taxon>
        <taxon>Hypsibioidea</taxon>
        <taxon>Ramazzottiidae</taxon>
        <taxon>Ramazzottius</taxon>
    </lineage>
</organism>
<evidence type="ECO:0000313" key="7">
    <source>
        <dbReference type="Proteomes" id="UP000186922"/>
    </source>
</evidence>
<comment type="subcellular location">
    <subcellularLocation>
        <location evidence="1">Cytoplasm</location>
    </subcellularLocation>
</comment>